<dbReference type="InterPro" id="IPR000515">
    <property type="entry name" value="MetI-like"/>
</dbReference>
<organism evidence="9 10">
    <name type="scientific">Butyrivibrio fibrisolvens</name>
    <dbReference type="NCBI Taxonomy" id="831"/>
    <lineage>
        <taxon>Bacteria</taxon>
        <taxon>Bacillati</taxon>
        <taxon>Bacillota</taxon>
        <taxon>Clostridia</taxon>
        <taxon>Lachnospirales</taxon>
        <taxon>Lachnospiraceae</taxon>
        <taxon>Butyrivibrio</taxon>
    </lineage>
</organism>
<dbReference type="CDD" id="cd06261">
    <property type="entry name" value="TM_PBP2"/>
    <property type="match status" value="1"/>
</dbReference>
<dbReference type="PANTHER" id="PTHR43744">
    <property type="entry name" value="ABC TRANSPORTER PERMEASE PROTEIN MG189-RELATED-RELATED"/>
    <property type="match status" value="1"/>
</dbReference>
<evidence type="ECO:0000256" key="1">
    <source>
        <dbReference type="ARBA" id="ARBA00004651"/>
    </source>
</evidence>
<keyword evidence="4 7" id="KW-0812">Transmembrane</keyword>
<evidence type="ECO:0000256" key="4">
    <source>
        <dbReference type="ARBA" id="ARBA00022692"/>
    </source>
</evidence>
<feature type="transmembrane region" description="Helical" evidence="7">
    <location>
        <begin position="68"/>
        <end position="91"/>
    </location>
</feature>
<dbReference type="Gene3D" id="1.10.3720.10">
    <property type="entry name" value="MetI-like"/>
    <property type="match status" value="1"/>
</dbReference>
<keyword evidence="5 7" id="KW-1133">Transmembrane helix</keyword>
<dbReference type="OrthoDB" id="9771544at2"/>
<evidence type="ECO:0000256" key="6">
    <source>
        <dbReference type="ARBA" id="ARBA00023136"/>
    </source>
</evidence>
<proteinExistence type="inferred from homology"/>
<name>A0A1H9RLN6_BUTFI</name>
<protein>
    <submittedName>
        <fullName evidence="9">Multiple sugar transport system permease protein</fullName>
    </submittedName>
</protein>
<comment type="subcellular location">
    <subcellularLocation>
        <location evidence="1 7">Cell membrane</location>
        <topology evidence="1 7">Multi-pass membrane protein</topology>
    </subcellularLocation>
</comment>
<evidence type="ECO:0000313" key="10">
    <source>
        <dbReference type="Proteomes" id="UP000182584"/>
    </source>
</evidence>
<dbReference type="PROSITE" id="PS50928">
    <property type="entry name" value="ABC_TM1"/>
    <property type="match status" value="1"/>
</dbReference>
<evidence type="ECO:0000313" key="9">
    <source>
        <dbReference type="EMBL" id="SER73584.1"/>
    </source>
</evidence>
<dbReference type="Proteomes" id="UP000182584">
    <property type="component" value="Unassembled WGS sequence"/>
</dbReference>
<accession>A0A1H9RLN6</accession>
<evidence type="ECO:0000256" key="7">
    <source>
        <dbReference type="RuleBase" id="RU363032"/>
    </source>
</evidence>
<dbReference type="SUPFAM" id="SSF161098">
    <property type="entry name" value="MetI-like"/>
    <property type="match status" value="1"/>
</dbReference>
<dbReference type="RefSeq" id="WP_074755799.1">
    <property type="nucleotide sequence ID" value="NZ_FOGJ01000010.1"/>
</dbReference>
<sequence>MGFTIKKGILYILLIILAATCLLPFTLMIVNATRSGAEISSSFTFIPGTHLKENWDILFGYFNLFRGMFNSVLVAVPATLLGAYFSALTAYGLAMYKFKGNKVIFGAILTFMMIPGQLSLIGFYQLCTKLHLVNSYIPLIVPAIAAPGTVFFLRQYILSSLSPSLVEAARIDGSPEIYTFHRIALPIISPAMATMGIMGFIGNWNNYLLPMIILNKNEKFTLPVMMATLRASIDAAKNQGATYLAVAISVIPILLVFCFFSRYIISSISAGAVKE</sequence>
<dbReference type="PANTHER" id="PTHR43744:SF2">
    <property type="entry name" value="ARABINOOLIGOSACCHARIDES TRANSPORT SYSTEM PERMEASE PROTEIN ARAQ"/>
    <property type="match status" value="1"/>
</dbReference>
<evidence type="ECO:0000256" key="2">
    <source>
        <dbReference type="ARBA" id="ARBA00022448"/>
    </source>
</evidence>
<feature type="transmembrane region" description="Helical" evidence="7">
    <location>
        <begin position="183"/>
        <end position="201"/>
    </location>
</feature>
<evidence type="ECO:0000259" key="8">
    <source>
        <dbReference type="PROSITE" id="PS50928"/>
    </source>
</evidence>
<evidence type="ECO:0000256" key="3">
    <source>
        <dbReference type="ARBA" id="ARBA00022475"/>
    </source>
</evidence>
<keyword evidence="9" id="KW-0762">Sugar transport</keyword>
<keyword evidence="2 7" id="KW-0813">Transport</keyword>
<dbReference type="Pfam" id="PF00528">
    <property type="entry name" value="BPD_transp_1"/>
    <property type="match status" value="1"/>
</dbReference>
<feature type="transmembrane region" description="Helical" evidence="7">
    <location>
        <begin position="136"/>
        <end position="153"/>
    </location>
</feature>
<dbReference type="GO" id="GO:0055085">
    <property type="term" value="P:transmembrane transport"/>
    <property type="evidence" value="ECO:0007669"/>
    <property type="project" value="InterPro"/>
</dbReference>
<keyword evidence="6 7" id="KW-0472">Membrane</keyword>
<dbReference type="EMBL" id="FOGJ01000010">
    <property type="protein sequence ID" value="SER73584.1"/>
    <property type="molecule type" value="Genomic_DNA"/>
</dbReference>
<feature type="transmembrane region" description="Helical" evidence="7">
    <location>
        <begin position="243"/>
        <end position="265"/>
    </location>
</feature>
<reference evidence="9 10" key="1">
    <citation type="submission" date="2016-10" db="EMBL/GenBank/DDBJ databases">
        <authorList>
            <person name="de Groot N.N."/>
        </authorList>
    </citation>
    <scope>NUCLEOTIDE SEQUENCE [LARGE SCALE GENOMIC DNA]</scope>
    <source>
        <strain evidence="9 10">AR40</strain>
    </source>
</reference>
<comment type="similarity">
    <text evidence="7">Belongs to the binding-protein-dependent transport system permease family.</text>
</comment>
<dbReference type="InterPro" id="IPR035906">
    <property type="entry name" value="MetI-like_sf"/>
</dbReference>
<feature type="transmembrane region" description="Helical" evidence="7">
    <location>
        <begin position="9"/>
        <end position="30"/>
    </location>
</feature>
<feature type="transmembrane region" description="Helical" evidence="7">
    <location>
        <begin position="103"/>
        <end position="124"/>
    </location>
</feature>
<gene>
    <name evidence="9" type="ORF">SAMN04487884_11023</name>
</gene>
<dbReference type="GO" id="GO:0005886">
    <property type="term" value="C:plasma membrane"/>
    <property type="evidence" value="ECO:0007669"/>
    <property type="project" value="UniProtKB-SubCell"/>
</dbReference>
<evidence type="ECO:0000256" key="5">
    <source>
        <dbReference type="ARBA" id="ARBA00022989"/>
    </source>
</evidence>
<dbReference type="AlphaFoldDB" id="A0A1H9RLN6"/>
<keyword evidence="3" id="KW-1003">Cell membrane</keyword>
<feature type="domain" description="ABC transmembrane type-1" evidence="8">
    <location>
        <begin position="68"/>
        <end position="261"/>
    </location>
</feature>